<dbReference type="Pfam" id="PF02749">
    <property type="entry name" value="QRPTase_N"/>
    <property type="match status" value="1"/>
</dbReference>
<evidence type="ECO:0000256" key="12">
    <source>
        <dbReference type="PIRNR" id="PIRNR006250"/>
    </source>
</evidence>
<evidence type="ECO:0000256" key="3">
    <source>
        <dbReference type="ARBA" id="ARBA00009400"/>
    </source>
</evidence>
<dbReference type="FunFam" id="3.90.1170.20:FF:000001">
    <property type="entry name" value="Nicotinate-nucleotide diphosphorylase (Carboxylating)"/>
    <property type="match status" value="1"/>
</dbReference>
<dbReference type="Gene3D" id="3.90.1170.20">
    <property type="entry name" value="Quinolinate phosphoribosyl transferase, N-terminal domain"/>
    <property type="match status" value="1"/>
</dbReference>
<comment type="similarity">
    <text evidence="3 12">Belongs to the NadC/ModD family.</text>
</comment>
<dbReference type="GO" id="GO:0004514">
    <property type="term" value="F:nicotinate-nucleotide diphosphorylase (carboxylating) activity"/>
    <property type="evidence" value="ECO:0007669"/>
    <property type="project" value="UniProtKB-EC"/>
</dbReference>
<gene>
    <name evidence="15" type="primary">nadC</name>
    <name evidence="15" type="ordered locus">PMM0188</name>
</gene>
<dbReference type="RefSeq" id="WP_011131827.1">
    <property type="nucleotide sequence ID" value="NC_005072.1"/>
</dbReference>
<dbReference type="EMBL" id="BX548174">
    <property type="protein sequence ID" value="CAE18647.1"/>
    <property type="molecule type" value="Genomic_DNA"/>
</dbReference>
<dbReference type="SUPFAM" id="SSF54675">
    <property type="entry name" value="Nicotinate/Quinolinate PRTase N-terminal domain-like"/>
    <property type="match status" value="1"/>
</dbReference>
<dbReference type="GO" id="GO:0009435">
    <property type="term" value="P:NAD+ biosynthetic process"/>
    <property type="evidence" value="ECO:0007669"/>
    <property type="project" value="UniProtKB-UniPathway"/>
</dbReference>
<comment type="catalytic activity">
    <reaction evidence="10">
        <text>nicotinate beta-D-ribonucleotide + CO2 + diphosphate = quinolinate + 5-phospho-alpha-D-ribose 1-diphosphate + 2 H(+)</text>
        <dbReference type="Rhea" id="RHEA:12733"/>
        <dbReference type="ChEBI" id="CHEBI:15378"/>
        <dbReference type="ChEBI" id="CHEBI:16526"/>
        <dbReference type="ChEBI" id="CHEBI:29959"/>
        <dbReference type="ChEBI" id="CHEBI:33019"/>
        <dbReference type="ChEBI" id="CHEBI:57502"/>
        <dbReference type="ChEBI" id="CHEBI:58017"/>
        <dbReference type="EC" id="2.4.2.19"/>
    </reaction>
</comment>
<organism evidence="15 16">
    <name type="scientific">Prochlorococcus marinus subsp. pastoris (strain CCMP1986 / NIES-2087 / MED4)</name>
    <dbReference type="NCBI Taxonomy" id="59919"/>
    <lineage>
        <taxon>Bacteria</taxon>
        <taxon>Bacillati</taxon>
        <taxon>Cyanobacteriota</taxon>
        <taxon>Cyanophyceae</taxon>
        <taxon>Synechococcales</taxon>
        <taxon>Prochlorococcaceae</taxon>
        <taxon>Prochlorococcus</taxon>
    </lineage>
</organism>
<dbReference type="InterPro" id="IPR013785">
    <property type="entry name" value="Aldolase_TIM"/>
</dbReference>
<feature type="domain" description="Quinolinate phosphoribosyl transferase C-terminal" evidence="13">
    <location>
        <begin position="109"/>
        <end position="285"/>
    </location>
</feature>
<keyword evidence="7 12" id="KW-0328">Glycosyltransferase</keyword>
<evidence type="ECO:0000313" key="15">
    <source>
        <dbReference type="EMBL" id="CAE18647.1"/>
    </source>
</evidence>
<dbReference type="eggNOG" id="COG0157">
    <property type="taxonomic scope" value="Bacteria"/>
</dbReference>
<keyword evidence="6" id="KW-0662">Pyridine nucleotide biosynthesis</keyword>
<dbReference type="InterPro" id="IPR027277">
    <property type="entry name" value="NadC/ModD"/>
</dbReference>
<dbReference type="GO" id="GO:0005737">
    <property type="term" value="C:cytoplasm"/>
    <property type="evidence" value="ECO:0007669"/>
    <property type="project" value="TreeGrafter"/>
</dbReference>
<evidence type="ECO:0000256" key="2">
    <source>
        <dbReference type="ARBA" id="ARBA00004893"/>
    </source>
</evidence>
<dbReference type="Gene3D" id="3.20.20.70">
    <property type="entry name" value="Aldolase class I"/>
    <property type="match status" value="1"/>
</dbReference>
<dbReference type="PIRSF" id="PIRSF006250">
    <property type="entry name" value="NadC_ModD"/>
    <property type="match status" value="1"/>
</dbReference>
<comment type="subunit">
    <text evidence="4">Hexamer formed by 3 homodimers.</text>
</comment>
<comment type="pathway">
    <text evidence="2">Cofactor biosynthesis; NAD(+) biosynthesis; nicotinate D-ribonucleotide from quinolinate: step 1/1.</text>
</comment>
<proteinExistence type="inferred from homology"/>
<dbReference type="NCBIfam" id="TIGR00078">
    <property type="entry name" value="nadC"/>
    <property type="match status" value="1"/>
</dbReference>
<dbReference type="FunFam" id="3.20.20.70:FF:000030">
    <property type="entry name" value="Nicotinate-nucleotide pyrophosphorylase, carboxylating"/>
    <property type="match status" value="1"/>
</dbReference>
<evidence type="ECO:0000256" key="4">
    <source>
        <dbReference type="ARBA" id="ARBA00011218"/>
    </source>
</evidence>
<evidence type="ECO:0000256" key="8">
    <source>
        <dbReference type="ARBA" id="ARBA00022679"/>
    </source>
</evidence>
<dbReference type="InterPro" id="IPR022412">
    <property type="entry name" value="Quinolinate_PRibosylTrfase_N"/>
</dbReference>
<dbReference type="InterPro" id="IPR004393">
    <property type="entry name" value="NadC"/>
</dbReference>
<dbReference type="AlphaFoldDB" id="Q7TUG8"/>
<dbReference type="OrthoDB" id="9782546at2"/>
<evidence type="ECO:0000259" key="14">
    <source>
        <dbReference type="Pfam" id="PF02749"/>
    </source>
</evidence>
<dbReference type="Pfam" id="PF01729">
    <property type="entry name" value="QRPTase_C"/>
    <property type="match status" value="1"/>
</dbReference>
<dbReference type="GO" id="GO:0034213">
    <property type="term" value="P:quinolinate catabolic process"/>
    <property type="evidence" value="ECO:0007669"/>
    <property type="project" value="TreeGrafter"/>
</dbReference>
<evidence type="ECO:0000256" key="1">
    <source>
        <dbReference type="ARBA" id="ARBA00003237"/>
    </source>
</evidence>
<dbReference type="Proteomes" id="UP000001026">
    <property type="component" value="Chromosome"/>
</dbReference>
<dbReference type="InterPro" id="IPR036068">
    <property type="entry name" value="Nicotinate_pribotase-like_C"/>
</dbReference>
<dbReference type="STRING" id="59919.PMM0188"/>
<protein>
    <recommendedName>
        <fullName evidence="11">Probable nicotinate-nucleotide pyrophosphorylase [carboxylating]</fullName>
        <ecNumber evidence="5">2.4.2.19</ecNumber>
    </recommendedName>
    <alternativeName>
        <fullName evidence="9">Quinolinate phosphoribosyltransferase [decarboxylating]</fullName>
    </alternativeName>
</protein>
<evidence type="ECO:0000256" key="6">
    <source>
        <dbReference type="ARBA" id="ARBA00022642"/>
    </source>
</evidence>
<dbReference type="InterPro" id="IPR037128">
    <property type="entry name" value="Quinolinate_PRibosylTase_N_sf"/>
</dbReference>
<evidence type="ECO:0000259" key="13">
    <source>
        <dbReference type="Pfam" id="PF01729"/>
    </source>
</evidence>
<dbReference type="KEGG" id="pmm:PMM0188"/>
<dbReference type="CDD" id="cd01572">
    <property type="entry name" value="QPRTase"/>
    <property type="match status" value="1"/>
</dbReference>
<dbReference type="EC" id="2.4.2.19" evidence="5"/>
<dbReference type="PANTHER" id="PTHR32179:SF3">
    <property type="entry name" value="NICOTINATE-NUCLEOTIDE PYROPHOSPHORYLASE [CARBOXYLATING]"/>
    <property type="match status" value="1"/>
</dbReference>
<keyword evidence="8 12" id="KW-0808">Transferase</keyword>
<evidence type="ECO:0000256" key="10">
    <source>
        <dbReference type="ARBA" id="ARBA00047445"/>
    </source>
</evidence>
<comment type="function">
    <text evidence="1">Involved in the catabolism of quinolinic acid (QA).</text>
</comment>
<evidence type="ECO:0000313" key="16">
    <source>
        <dbReference type="Proteomes" id="UP000001026"/>
    </source>
</evidence>
<dbReference type="InterPro" id="IPR002638">
    <property type="entry name" value="Quinolinate_PRibosylTrfase_C"/>
</dbReference>
<name>Q7TUG8_PROMP</name>
<evidence type="ECO:0000256" key="9">
    <source>
        <dbReference type="ARBA" id="ARBA00033102"/>
    </source>
</evidence>
<accession>Q7TUG8</accession>
<evidence type="ECO:0000256" key="5">
    <source>
        <dbReference type="ARBA" id="ARBA00011944"/>
    </source>
</evidence>
<dbReference type="PANTHER" id="PTHR32179">
    <property type="entry name" value="NICOTINATE-NUCLEOTIDE PYROPHOSPHORYLASE [CARBOXYLATING]"/>
    <property type="match status" value="1"/>
</dbReference>
<dbReference type="HOGENOM" id="CLU_039622_0_1_3"/>
<evidence type="ECO:0000256" key="11">
    <source>
        <dbReference type="ARBA" id="ARBA00069173"/>
    </source>
</evidence>
<dbReference type="UniPathway" id="UPA00253">
    <property type="reaction ID" value="UER00331"/>
</dbReference>
<reference evidence="15 16" key="1">
    <citation type="journal article" date="2003" name="Nature">
        <title>Genome divergence in two Prochlorococcus ecotypes reflects oceanic niche differentiation.</title>
        <authorList>
            <person name="Rocap G."/>
            <person name="Larimer F.W."/>
            <person name="Lamerdin J.E."/>
            <person name="Malfatti S."/>
            <person name="Chain P."/>
            <person name="Ahlgren N.A."/>
            <person name="Arellano A."/>
            <person name="Coleman M."/>
            <person name="Hauser L."/>
            <person name="Hess W.R."/>
            <person name="Johnson Z.I."/>
            <person name="Land M.L."/>
            <person name="Lindell D."/>
            <person name="Post A.F."/>
            <person name="Regala W."/>
            <person name="Shah M."/>
            <person name="Shaw S.L."/>
            <person name="Steglich C."/>
            <person name="Sullivan M.B."/>
            <person name="Ting C.S."/>
            <person name="Tolonen A."/>
            <person name="Webb E.A."/>
            <person name="Zinser E.R."/>
            <person name="Chisholm S.W."/>
        </authorList>
    </citation>
    <scope>NUCLEOTIDE SEQUENCE [LARGE SCALE GENOMIC DNA]</scope>
    <source>
        <strain evidence="16">CCMP1986 / NIES-2087 / MED4</strain>
    </source>
</reference>
<feature type="domain" description="Quinolinate phosphoribosyl transferase N-terminal" evidence="14">
    <location>
        <begin position="24"/>
        <end position="107"/>
    </location>
</feature>
<dbReference type="SUPFAM" id="SSF51690">
    <property type="entry name" value="Nicotinate/Quinolinate PRTase C-terminal domain-like"/>
    <property type="match status" value="1"/>
</dbReference>
<evidence type="ECO:0000256" key="7">
    <source>
        <dbReference type="ARBA" id="ARBA00022676"/>
    </source>
</evidence>
<sequence>MDLYSPNISRIIDGWIEEDIGKGDLTASAITKKIGKAHWIAKEEGIFCGVGIIKEILKKIDEKIEYNFFINDGEKFLKYQKLLELNGPSRSLLASERISLNISMHLSGISTYTKNIVDVLKGTNINLADTRKTTPGLRIFEKYAFKCGGGINHRMGLYDAAMIKENHIAWTDNLKNAVEKIRLNTPFTTHIIIEAEDMKQAKDAVLAGADSILLDEFNPELLKEGIKELRQLSTNNSIRTIRNDLIIEVSGINPINISNYLIDGIDLISTSSSITKSNWIDFSMRYIN</sequence>